<reference evidence="3 4" key="2">
    <citation type="submission" date="2018-11" db="EMBL/GenBank/DDBJ databases">
        <authorList>
            <consortium name="Pathogen Informatics"/>
        </authorList>
    </citation>
    <scope>NUCLEOTIDE SEQUENCE [LARGE SCALE GENOMIC DNA]</scope>
</reference>
<evidence type="ECO:0000313" key="3">
    <source>
        <dbReference type="EMBL" id="VDO03713.1"/>
    </source>
</evidence>
<dbReference type="Gene3D" id="3.30.740.10">
    <property type="entry name" value="Protein Inhibitor Of Neuronal Nitric Oxide Synthase"/>
    <property type="match status" value="1"/>
</dbReference>
<dbReference type="AlphaFoldDB" id="A0A0R3TKX6"/>
<dbReference type="Proteomes" id="UP000278807">
    <property type="component" value="Unassembled WGS sequence"/>
</dbReference>
<accession>A0A0R3TKX6</accession>
<dbReference type="GO" id="GO:0007017">
    <property type="term" value="P:microtubule-based process"/>
    <property type="evidence" value="ECO:0007669"/>
    <property type="project" value="InterPro"/>
</dbReference>
<dbReference type="STRING" id="102285.A0A0R3TKX6"/>
<dbReference type="InterPro" id="IPR037177">
    <property type="entry name" value="DLC_sf"/>
</dbReference>
<dbReference type="InterPro" id="IPR018247">
    <property type="entry name" value="EF_Hand_1_Ca_BS"/>
</dbReference>
<dbReference type="OrthoDB" id="186625at2759"/>
<reference evidence="5" key="1">
    <citation type="submission" date="2017-02" db="UniProtKB">
        <authorList>
            <consortium name="WormBaseParasite"/>
        </authorList>
    </citation>
    <scope>IDENTIFICATION</scope>
</reference>
<dbReference type="InterPro" id="IPR001372">
    <property type="entry name" value="Dynein_light_chain_typ-1/2"/>
</dbReference>
<dbReference type="InterPro" id="IPR011992">
    <property type="entry name" value="EF-hand-dom_pair"/>
</dbReference>
<dbReference type="SMART" id="SM01375">
    <property type="entry name" value="Dynein_light"/>
    <property type="match status" value="1"/>
</dbReference>
<gene>
    <name evidence="3" type="ORF">HNAJ_LOCUS7853</name>
</gene>
<keyword evidence="1" id="KW-0106">Calcium</keyword>
<dbReference type="Pfam" id="PF01221">
    <property type="entry name" value="Dynein_light"/>
    <property type="match status" value="1"/>
</dbReference>
<dbReference type="CDD" id="cd21454">
    <property type="entry name" value="DLC-like_TAL"/>
    <property type="match status" value="1"/>
</dbReference>
<dbReference type="InterPro" id="IPR002048">
    <property type="entry name" value="EF_hand_dom"/>
</dbReference>
<evidence type="ECO:0000313" key="4">
    <source>
        <dbReference type="Proteomes" id="UP000278807"/>
    </source>
</evidence>
<dbReference type="PROSITE" id="PS50222">
    <property type="entry name" value="EF_HAND_2"/>
    <property type="match status" value="1"/>
</dbReference>
<keyword evidence="4" id="KW-1185">Reference proteome</keyword>
<evidence type="ECO:0000256" key="1">
    <source>
        <dbReference type="ARBA" id="ARBA00022837"/>
    </source>
</evidence>
<name>A0A0R3TKX6_RODNA</name>
<evidence type="ECO:0000313" key="5">
    <source>
        <dbReference type="WBParaSite" id="HNAJ_0000785701-mRNA-1"/>
    </source>
</evidence>
<sequence length="208" mass="23760">MNTGEGIVVDFNESDPFTQAFYEIDTDSDGIITRADLEQFVRNNDFVDENLVKSWMKLFDTSESDLITIQLYKKKLGLPDEERDRTNSSHSSFPEPPSYATMRASEIRIISASMPAINQAEVIEESCRLIATNTEGSSSFCGGNRTIKFNESQTAANLRQWLELRFGRVWHVIIVQGSYWMHYSHEIDCSLQFQIGSHVFLLWRTPSG</sequence>
<dbReference type="WBParaSite" id="HNAJ_0000785701-mRNA-1">
    <property type="protein sequence ID" value="HNAJ_0000785701-mRNA-1"/>
    <property type="gene ID" value="HNAJ_0000785701"/>
</dbReference>
<feature type="domain" description="EF-hand" evidence="2">
    <location>
        <begin position="12"/>
        <end position="47"/>
    </location>
</feature>
<proteinExistence type="predicted"/>
<dbReference type="EMBL" id="UZAE01012141">
    <property type="protein sequence ID" value="VDO03713.1"/>
    <property type="molecule type" value="Genomic_DNA"/>
</dbReference>
<protein>
    <submittedName>
        <fullName evidence="5">EF-hand domain-containing protein</fullName>
    </submittedName>
</protein>
<evidence type="ECO:0000259" key="2">
    <source>
        <dbReference type="PROSITE" id="PS50222"/>
    </source>
</evidence>
<dbReference type="GO" id="GO:0005509">
    <property type="term" value="F:calcium ion binding"/>
    <property type="evidence" value="ECO:0007669"/>
    <property type="project" value="InterPro"/>
</dbReference>
<organism evidence="5">
    <name type="scientific">Rodentolepis nana</name>
    <name type="common">Dwarf tapeworm</name>
    <name type="synonym">Hymenolepis nana</name>
    <dbReference type="NCBI Taxonomy" id="102285"/>
    <lineage>
        <taxon>Eukaryota</taxon>
        <taxon>Metazoa</taxon>
        <taxon>Spiralia</taxon>
        <taxon>Lophotrochozoa</taxon>
        <taxon>Platyhelminthes</taxon>
        <taxon>Cestoda</taxon>
        <taxon>Eucestoda</taxon>
        <taxon>Cyclophyllidea</taxon>
        <taxon>Hymenolepididae</taxon>
        <taxon>Rodentolepis</taxon>
    </lineage>
</organism>
<dbReference type="SUPFAM" id="SSF47473">
    <property type="entry name" value="EF-hand"/>
    <property type="match status" value="1"/>
</dbReference>
<dbReference type="SUPFAM" id="SSF54648">
    <property type="entry name" value="DLC"/>
    <property type="match status" value="1"/>
</dbReference>
<dbReference type="PROSITE" id="PS00018">
    <property type="entry name" value="EF_HAND_1"/>
    <property type="match status" value="1"/>
</dbReference>
<dbReference type="Gene3D" id="1.10.238.10">
    <property type="entry name" value="EF-hand"/>
    <property type="match status" value="1"/>
</dbReference>
<dbReference type="GO" id="GO:0030286">
    <property type="term" value="C:dynein complex"/>
    <property type="evidence" value="ECO:0007669"/>
    <property type="project" value="InterPro"/>
</dbReference>